<dbReference type="InterPro" id="IPR010921">
    <property type="entry name" value="Trp_repressor/repl_initiator"/>
</dbReference>
<dbReference type="GO" id="GO:0006270">
    <property type="term" value="P:DNA replication initiation"/>
    <property type="evidence" value="ECO:0007669"/>
    <property type="project" value="InterPro"/>
</dbReference>
<feature type="domain" description="Chromosomal replication initiator DnaA C-terminal" evidence="1">
    <location>
        <begin position="8"/>
        <end position="78"/>
    </location>
</feature>
<organism evidence="2">
    <name type="scientific">uncultured Caudovirales phage</name>
    <dbReference type="NCBI Taxonomy" id="2100421"/>
    <lineage>
        <taxon>Viruses</taxon>
        <taxon>Duplodnaviria</taxon>
        <taxon>Heunggongvirae</taxon>
        <taxon>Uroviricota</taxon>
        <taxon>Caudoviricetes</taxon>
        <taxon>Peduoviridae</taxon>
        <taxon>Maltschvirus</taxon>
        <taxon>Maltschvirus maltsch</taxon>
    </lineage>
</organism>
<dbReference type="CDD" id="cd06571">
    <property type="entry name" value="Bac_DnaA_C"/>
    <property type="match status" value="1"/>
</dbReference>
<accession>A0A6J7X590</accession>
<evidence type="ECO:0000313" key="2">
    <source>
        <dbReference type="EMBL" id="CAB5226019.1"/>
    </source>
</evidence>
<dbReference type="InterPro" id="IPR013159">
    <property type="entry name" value="DnaA_C"/>
</dbReference>
<dbReference type="EMBL" id="LR798354">
    <property type="protein sequence ID" value="CAB5226019.1"/>
    <property type="molecule type" value="Genomic_DNA"/>
</dbReference>
<gene>
    <name evidence="2" type="ORF">UFOVP756_32</name>
</gene>
<dbReference type="Gene3D" id="1.10.1750.10">
    <property type="match status" value="1"/>
</dbReference>
<reference evidence="2" key="1">
    <citation type="submission" date="2020-05" db="EMBL/GenBank/DDBJ databases">
        <authorList>
            <person name="Chiriac C."/>
            <person name="Salcher M."/>
            <person name="Ghai R."/>
            <person name="Kavagutti S V."/>
        </authorList>
    </citation>
    <scope>NUCLEOTIDE SEQUENCE</scope>
</reference>
<dbReference type="SMART" id="SM00760">
    <property type="entry name" value="Bac_DnaA_C"/>
    <property type="match status" value="1"/>
</dbReference>
<evidence type="ECO:0000259" key="1">
    <source>
        <dbReference type="SMART" id="SM00760"/>
    </source>
</evidence>
<dbReference type="GO" id="GO:0006275">
    <property type="term" value="P:regulation of DNA replication"/>
    <property type="evidence" value="ECO:0007669"/>
    <property type="project" value="InterPro"/>
</dbReference>
<protein>
    <submittedName>
        <fullName evidence="2">Chromosomal replication initiator, DnaA C-terminal</fullName>
    </submittedName>
</protein>
<name>A0A6J7X590_9CAUD</name>
<dbReference type="GO" id="GO:0005524">
    <property type="term" value="F:ATP binding"/>
    <property type="evidence" value="ECO:0007669"/>
    <property type="project" value="InterPro"/>
</dbReference>
<dbReference type="SUPFAM" id="SSF48295">
    <property type="entry name" value="TrpR-like"/>
    <property type="match status" value="1"/>
</dbReference>
<dbReference type="Pfam" id="PF08299">
    <property type="entry name" value="Bac_DnaA_C"/>
    <property type="match status" value="1"/>
</dbReference>
<sequence length="97" mass="11548">MTIDQVRTLDYSISRVCNYFQVTESDLKSRSRKTNVVYARAFIYKFMREIYSRNISLVELGGYFGRDHCTVLHSIKMLDDAFDCYPELKKEYFSMKT</sequence>
<dbReference type="GO" id="GO:0043565">
    <property type="term" value="F:sequence-specific DNA binding"/>
    <property type="evidence" value="ECO:0007669"/>
    <property type="project" value="InterPro"/>
</dbReference>
<proteinExistence type="predicted"/>